<dbReference type="EMBL" id="BK015355">
    <property type="protein sequence ID" value="DAE02928.1"/>
    <property type="molecule type" value="Genomic_DNA"/>
</dbReference>
<name>A0A8S5P8B8_9CAUD</name>
<evidence type="ECO:0000313" key="1">
    <source>
        <dbReference type="EMBL" id="DAE02928.1"/>
    </source>
</evidence>
<reference evidence="1" key="1">
    <citation type="journal article" date="2021" name="Proc. Natl. Acad. Sci. U.S.A.">
        <title>A Catalog of Tens of Thousands of Viruses from Human Metagenomes Reveals Hidden Associations with Chronic Diseases.</title>
        <authorList>
            <person name="Tisza M.J."/>
            <person name="Buck C.B."/>
        </authorList>
    </citation>
    <scope>NUCLEOTIDE SEQUENCE</scope>
    <source>
        <strain evidence="1">Ct8Hx23</strain>
    </source>
</reference>
<proteinExistence type="predicted"/>
<protein>
    <submittedName>
        <fullName evidence="1">Uncharacterized protein</fullName>
    </submittedName>
</protein>
<accession>A0A8S5P8B8</accession>
<sequence length="501" mass="52950">MAESYRIIALPDGSEAEVPADITDAEISAIQKKYQPAAPRRASVPQMTWTDALLNGMRNLPASGMNVLADTADAFLHPVDTAKAFGKTVGGYAAKLIPGRQKWEDNADAMTQFFRDRYGSVENLKRTIATDPAGLLADASTALTGGAGALRGLARGAGTATRAGSALSRAAGAANSLAAATDPVSVLAKAGEFATQKAYGLSLPEKLYQSALSINTGFSNNSKARYSPGEVKNMLAASLRERIPVTWSGAGKAQNEISALSDALRESEDAAAKAGYKLDTDKILEKVQSSPHREDLAENATPLKDLNNYDDAVTEWYVTHGDDNRDIAKAQATKQAVYRNFEKRYQNNASPSTNGNIEANKAIAHELRNGIADTLEQAVADGKIAPLSGGRSVHELNAREGALIDLRDNIERSALKNGNKGLVDLLFAAGVATATGDPNLGLMAGAGKQLLASPGVRSRMAFLADANARRNGAPARGLLGLMYQGEGAWADDERLKSRRGR</sequence>
<organism evidence="1">
    <name type="scientific">Siphoviridae sp. ct8Hx23</name>
    <dbReference type="NCBI Taxonomy" id="2825360"/>
    <lineage>
        <taxon>Viruses</taxon>
        <taxon>Duplodnaviria</taxon>
        <taxon>Heunggongvirae</taxon>
        <taxon>Uroviricota</taxon>
        <taxon>Caudoviricetes</taxon>
    </lineage>
</organism>